<dbReference type="GO" id="GO:0005044">
    <property type="term" value="F:scavenger receptor activity"/>
    <property type="evidence" value="ECO:0007669"/>
    <property type="project" value="TreeGrafter"/>
</dbReference>
<dbReference type="GO" id="GO:0005886">
    <property type="term" value="C:plasma membrane"/>
    <property type="evidence" value="ECO:0007669"/>
    <property type="project" value="UniProtKB-SubCell"/>
</dbReference>
<organism evidence="13 14">
    <name type="scientific">Microctonus hyperodae</name>
    <name type="common">Parasitoid wasp</name>
    <dbReference type="NCBI Taxonomy" id="165561"/>
    <lineage>
        <taxon>Eukaryota</taxon>
        <taxon>Metazoa</taxon>
        <taxon>Ecdysozoa</taxon>
        <taxon>Arthropoda</taxon>
        <taxon>Hexapoda</taxon>
        <taxon>Insecta</taxon>
        <taxon>Pterygota</taxon>
        <taxon>Neoptera</taxon>
        <taxon>Endopterygota</taxon>
        <taxon>Hymenoptera</taxon>
        <taxon>Apocrita</taxon>
        <taxon>Ichneumonoidea</taxon>
        <taxon>Braconidae</taxon>
        <taxon>Euphorinae</taxon>
        <taxon>Microctonus</taxon>
    </lineage>
</organism>
<reference evidence="13" key="1">
    <citation type="journal article" date="2023" name="bioRxiv">
        <title>Scaffold-level genome assemblies of two parasitoid biocontrol wasps reveal the parthenogenesis mechanism and an associated novel virus.</title>
        <authorList>
            <person name="Inwood S."/>
            <person name="Skelly J."/>
            <person name="Guhlin J."/>
            <person name="Harrop T."/>
            <person name="Goldson S."/>
            <person name="Dearden P."/>
        </authorList>
    </citation>
    <scope>NUCLEOTIDE SEQUENCE</scope>
    <source>
        <strain evidence="13">Lincoln</strain>
        <tissue evidence="13">Whole body</tissue>
    </source>
</reference>
<dbReference type="GO" id="GO:0005737">
    <property type="term" value="C:cytoplasm"/>
    <property type="evidence" value="ECO:0007669"/>
    <property type="project" value="TreeGrafter"/>
</dbReference>
<keyword evidence="8 12" id="KW-0472">Membrane</keyword>
<name>A0AA39F659_MICHY</name>
<dbReference type="InterPro" id="IPR002159">
    <property type="entry name" value="CD36_fam"/>
</dbReference>
<sequence length="515" mass="57986">MELFKKLGIASSVLFSFGILIGFIIFPPFLKSQVKKQSVLKQGSELRELWEDLPFPLDFKIYLFNITNPAEIKAGHKPIVQEIGPFFYEEYKQKVNVIDREEDDTVEFSFKLTWHFNQAKSAPGLTENVELTFPHMMILGAVMTTLRERPAMVGLAAKAMDSIFHKPESVFVKATAREILWDGLPVDCSVKDFAGSAVCSILRENDGGLIKDGPENYKFALFGHKNGTVSPDRIRVKRGLKNVFEVGVVTEFNGESKLNYWTEEGNCNTLNGTDSTIFHPYLYQDEDIVSFSPDICRSMGISSNRYTIEIGDMSKDSELKCFCPTNTTCLKKGLFDLFNCNKAPIIASLPHLYLVDEEYLHQVDGLHPNEKEHELFLEFEPMTGTPMSARQRLQFNIFIHPVEKFKLMKTFPTALLPLFWIEEGILLGDDFLGQLKAVFKIMSIVGYMKWTMVVLGLGLGGAAGGLFYKAQQASQKLNITKIMPKTIQKTNDGEKTWPVNVNTIQGAAIPPNLDA</sequence>
<evidence type="ECO:0000256" key="2">
    <source>
        <dbReference type="ARBA" id="ARBA00010532"/>
    </source>
</evidence>
<keyword evidence="6" id="KW-0552">Olfaction</keyword>
<proteinExistence type="inferred from homology"/>
<evidence type="ECO:0000256" key="3">
    <source>
        <dbReference type="ARBA" id="ARBA00022475"/>
    </source>
</evidence>
<comment type="caution">
    <text evidence="13">The sequence shown here is derived from an EMBL/GenBank/DDBJ whole genome shotgun (WGS) entry which is preliminary data.</text>
</comment>
<keyword evidence="11" id="KW-0325">Glycoprotein</keyword>
<dbReference type="EMBL" id="JAQQBR010001833">
    <property type="protein sequence ID" value="KAK0163683.1"/>
    <property type="molecule type" value="Genomic_DNA"/>
</dbReference>
<feature type="transmembrane region" description="Helical" evidence="12">
    <location>
        <begin position="7"/>
        <end position="30"/>
    </location>
</feature>
<keyword evidence="4" id="KW-0716">Sensory transduction</keyword>
<evidence type="ECO:0000256" key="1">
    <source>
        <dbReference type="ARBA" id="ARBA00004651"/>
    </source>
</evidence>
<evidence type="ECO:0000256" key="9">
    <source>
        <dbReference type="ARBA" id="ARBA00023157"/>
    </source>
</evidence>
<keyword evidence="9" id="KW-1015">Disulfide bond</keyword>
<dbReference type="PANTHER" id="PTHR11923">
    <property type="entry name" value="SCAVENGER RECEPTOR CLASS B TYPE-1 SR-B1"/>
    <property type="match status" value="1"/>
</dbReference>
<keyword evidence="5 12" id="KW-0812">Transmembrane</keyword>
<evidence type="ECO:0000256" key="5">
    <source>
        <dbReference type="ARBA" id="ARBA00022692"/>
    </source>
</evidence>
<keyword evidence="14" id="KW-1185">Reference proteome</keyword>
<evidence type="ECO:0000313" key="13">
    <source>
        <dbReference type="EMBL" id="KAK0163683.1"/>
    </source>
</evidence>
<gene>
    <name evidence="13" type="ORF">PV327_007337</name>
</gene>
<keyword evidence="7 12" id="KW-1133">Transmembrane helix</keyword>
<evidence type="ECO:0000256" key="4">
    <source>
        <dbReference type="ARBA" id="ARBA00022606"/>
    </source>
</evidence>
<dbReference type="PANTHER" id="PTHR11923:SF69">
    <property type="entry name" value="SENSORY NEURON MEMBRANE PROTEIN 1"/>
    <property type="match status" value="1"/>
</dbReference>
<dbReference type="Pfam" id="PF01130">
    <property type="entry name" value="CD36"/>
    <property type="match status" value="1"/>
</dbReference>
<dbReference type="PRINTS" id="PR01609">
    <property type="entry name" value="CD36FAMILY"/>
</dbReference>
<evidence type="ECO:0000256" key="8">
    <source>
        <dbReference type="ARBA" id="ARBA00023136"/>
    </source>
</evidence>
<accession>A0AA39F659</accession>
<evidence type="ECO:0000313" key="14">
    <source>
        <dbReference type="Proteomes" id="UP001168972"/>
    </source>
</evidence>
<feature type="transmembrane region" description="Helical" evidence="12">
    <location>
        <begin position="447"/>
        <end position="468"/>
    </location>
</feature>
<evidence type="ECO:0008006" key="15">
    <source>
        <dbReference type="Google" id="ProtNLM"/>
    </source>
</evidence>
<evidence type="ECO:0000256" key="7">
    <source>
        <dbReference type="ARBA" id="ARBA00022989"/>
    </source>
</evidence>
<keyword evidence="10" id="KW-0675">Receptor</keyword>
<keyword evidence="3" id="KW-1003">Cell membrane</keyword>
<evidence type="ECO:0000256" key="6">
    <source>
        <dbReference type="ARBA" id="ARBA00022725"/>
    </source>
</evidence>
<evidence type="ECO:0000256" key="11">
    <source>
        <dbReference type="ARBA" id="ARBA00023180"/>
    </source>
</evidence>
<comment type="subcellular location">
    <subcellularLocation>
        <location evidence="1">Cell membrane</location>
        <topology evidence="1">Multi-pass membrane protein</topology>
    </subcellularLocation>
</comment>
<dbReference type="GO" id="GO:0007608">
    <property type="term" value="P:sensory perception of smell"/>
    <property type="evidence" value="ECO:0007669"/>
    <property type="project" value="UniProtKB-KW"/>
</dbReference>
<dbReference type="Proteomes" id="UP001168972">
    <property type="component" value="Unassembled WGS sequence"/>
</dbReference>
<protein>
    <recommendedName>
        <fullName evidence="15">Sensory neuron membrane protein 1</fullName>
    </recommendedName>
</protein>
<reference evidence="13" key="2">
    <citation type="submission" date="2023-03" db="EMBL/GenBank/DDBJ databases">
        <authorList>
            <person name="Inwood S.N."/>
            <person name="Skelly J.G."/>
            <person name="Guhlin J."/>
            <person name="Harrop T.W.R."/>
            <person name="Goldson S.G."/>
            <person name="Dearden P.K."/>
        </authorList>
    </citation>
    <scope>NUCLEOTIDE SEQUENCE</scope>
    <source>
        <strain evidence="13">Lincoln</strain>
        <tissue evidence="13">Whole body</tissue>
    </source>
</reference>
<dbReference type="AlphaFoldDB" id="A0AA39F659"/>
<evidence type="ECO:0000256" key="12">
    <source>
        <dbReference type="SAM" id="Phobius"/>
    </source>
</evidence>
<evidence type="ECO:0000256" key="10">
    <source>
        <dbReference type="ARBA" id="ARBA00023170"/>
    </source>
</evidence>
<comment type="similarity">
    <text evidence="2">Belongs to the CD36 family.</text>
</comment>